<sequence length="29" mass="3261">MLQTILTKVFGTKSDRDTKALIPIVDEIN</sequence>
<protein>
    <submittedName>
        <fullName evidence="1">Uncharacterized protein</fullName>
    </submittedName>
</protein>
<accession>A0A382V670</accession>
<proteinExistence type="predicted"/>
<dbReference type="EMBL" id="UINC01149445">
    <property type="protein sequence ID" value="SVD41927.1"/>
    <property type="molecule type" value="Genomic_DNA"/>
</dbReference>
<dbReference type="AlphaFoldDB" id="A0A382V670"/>
<reference evidence="1" key="1">
    <citation type="submission" date="2018-05" db="EMBL/GenBank/DDBJ databases">
        <authorList>
            <person name="Lanie J.A."/>
            <person name="Ng W.-L."/>
            <person name="Kazmierczak K.M."/>
            <person name="Andrzejewski T.M."/>
            <person name="Davidsen T.M."/>
            <person name="Wayne K.J."/>
            <person name="Tettelin H."/>
            <person name="Glass J.I."/>
            <person name="Rusch D."/>
            <person name="Podicherti R."/>
            <person name="Tsui H.-C.T."/>
            <person name="Winkler M.E."/>
        </authorList>
    </citation>
    <scope>NUCLEOTIDE SEQUENCE</scope>
</reference>
<gene>
    <name evidence="1" type="ORF">METZ01_LOCUS394781</name>
</gene>
<organism evidence="1">
    <name type="scientific">marine metagenome</name>
    <dbReference type="NCBI Taxonomy" id="408172"/>
    <lineage>
        <taxon>unclassified sequences</taxon>
        <taxon>metagenomes</taxon>
        <taxon>ecological metagenomes</taxon>
    </lineage>
</organism>
<name>A0A382V670_9ZZZZ</name>
<feature type="non-terminal residue" evidence="1">
    <location>
        <position position="29"/>
    </location>
</feature>
<evidence type="ECO:0000313" key="1">
    <source>
        <dbReference type="EMBL" id="SVD41927.1"/>
    </source>
</evidence>